<dbReference type="InterPro" id="IPR052718">
    <property type="entry name" value="NmrA-type_oxidoreductase"/>
</dbReference>
<keyword evidence="2" id="KW-0560">Oxidoreductase</keyword>
<evidence type="ECO:0000259" key="1">
    <source>
        <dbReference type="Pfam" id="PF13460"/>
    </source>
</evidence>
<dbReference type="InterPro" id="IPR036291">
    <property type="entry name" value="NAD(P)-bd_dom_sf"/>
</dbReference>
<feature type="domain" description="NAD(P)-binding" evidence="1">
    <location>
        <begin position="7"/>
        <end position="183"/>
    </location>
</feature>
<comment type="caution">
    <text evidence="2">The sequence shown here is derived from an EMBL/GenBank/DDBJ whole genome shotgun (WGS) entry which is preliminary data.</text>
</comment>
<dbReference type="Gene3D" id="3.40.50.720">
    <property type="entry name" value="NAD(P)-binding Rossmann-like Domain"/>
    <property type="match status" value="1"/>
</dbReference>
<evidence type="ECO:0000313" key="2">
    <source>
        <dbReference type="EMBL" id="MFC5298102.1"/>
    </source>
</evidence>
<protein>
    <submittedName>
        <fullName evidence="2">SDR family oxidoreductase</fullName>
        <ecNumber evidence="2">1.6.5.2</ecNumber>
    </submittedName>
</protein>
<dbReference type="EC" id="1.6.5.2" evidence="2"/>
<dbReference type="CDD" id="cd05269">
    <property type="entry name" value="TMR_SDR_a"/>
    <property type="match status" value="1"/>
</dbReference>
<keyword evidence="3" id="KW-1185">Reference proteome</keyword>
<evidence type="ECO:0000313" key="3">
    <source>
        <dbReference type="Proteomes" id="UP001595937"/>
    </source>
</evidence>
<reference evidence="3" key="1">
    <citation type="journal article" date="2019" name="Int. J. Syst. Evol. Microbiol.">
        <title>The Global Catalogue of Microorganisms (GCM) 10K type strain sequencing project: providing services to taxonomists for standard genome sequencing and annotation.</title>
        <authorList>
            <consortium name="The Broad Institute Genomics Platform"/>
            <consortium name="The Broad Institute Genome Sequencing Center for Infectious Disease"/>
            <person name="Wu L."/>
            <person name="Ma J."/>
        </authorList>
    </citation>
    <scope>NUCLEOTIDE SEQUENCE [LARGE SCALE GENOMIC DNA]</scope>
    <source>
        <strain evidence="3">CGMCC 1.16455</strain>
    </source>
</reference>
<name>A0ABW0FFS8_9MICO</name>
<sequence>MRIAVTGATGKVGGEVARLLTIEADGEGRLRLIVRDAARAPREPGAEIAVADFSDAAACRAAFADVDALLLVSAGEAVDRIEQHRTAITAAAEAGVGHIVYTSFLGASPSAEFTLARDHGATEQLLRDSGVAWTFLRDSFYADVLLDFAGEERLIRGPAGVGRCAYVARADVAEVAARILRDPAPWAGRALDLTGPVAVTLGEAALLMTRARGAEYEYVDETLEEARASRAPYGAPDWQVDAWISTYTAIGSGELDVVSGDVELVLGRAPRTLEETVADPL</sequence>
<dbReference type="RefSeq" id="WP_193116944.1">
    <property type="nucleotide sequence ID" value="NZ_BAAAIR010000043.1"/>
</dbReference>
<dbReference type="Pfam" id="PF13460">
    <property type="entry name" value="NAD_binding_10"/>
    <property type="match status" value="1"/>
</dbReference>
<dbReference type="Proteomes" id="UP001595937">
    <property type="component" value="Unassembled WGS sequence"/>
</dbReference>
<dbReference type="Gene3D" id="3.90.25.10">
    <property type="entry name" value="UDP-galactose 4-epimerase, domain 1"/>
    <property type="match status" value="1"/>
</dbReference>
<proteinExistence type="predicted"/>
<dbReference type="PANTHER" id="PTHR47129:SF1">
    <property type="entry name" value="NMRA-LIKE DOMAIN-CONTAINING PROTEIN"/>
    <property type="match status" value="1"/>
</dbReference>
<dbReference type="EMBL" id="JBHSLN010000024">
    <property type="protein sequence ID" value="MFC5298102.1"/>
    <property type="molecule type" value="Genomic_DNA"/>
</dbReference>
<gene>
    <name evidence="2" type="ORF">ACFPK8_11320</name>
</gene>
<dbReference type="SUPFAM" id="SSF51735">
    <property type="entry name" value="NAD(P)-binding Rossmann-fold domains"/>
    <property type="match status" value="1"/>
</dbReference>
<dbReference type="PANTHER" id="PTHR47129">
    <property type="entry name" value="QUINONE OXIDOREDUCTASE 2"/>
    <property type="match status" value="1"/>
</dbReference>
<organism evidence="2 3">
    <name type="scientific">Brachybacterium tyrofermentans</name>
    <dbReference type="NCBI Taxonomy" id="47848"/>
    <lineage>
        <taxon>Bacteria</taxon>
        <taxon>Bacillati</taxon>
        <taxon>Actinomycetota</taxon>
        <taxon>Actinomycetes</taxon>
        <taxon>Micrococcales</taxon>
        <taxon>Dermabacteraceae</taxon>
        <taxon>Brachybacterium</taxon>
    </lineage>
</organism>
<dbReference type="InterPro" id="IPR016040">
    <property type="entry name" value="NAD(P)-bd_dom"/>
</dbReference>
<dbReference type="GO" id="GO:0003955">
    <property type="term" value="F:NAD(P)H dehydrogenase (quinone) activity"/>
    <property type="evidence" value="ECO:0007669"/>
    <property type="project" value="UniProtKB-EC"/>
</dbReference>
<accession>A0ABW0FFS8</accession>
<dbReference type="GeneID" id="303297972"/>